<dbReference type="Proteomes" id="UP001057860">
    <property type="component" value="Chromosome"/>
</dbReference>
<protein>
    <submittedName>
        <fullName evidence="8">Type II secretion system F family protein</fullName>
    </submittedName>
</protein>
<dbReference type="PANTHER" id="PTHR35007:SF2">
    <property type="entry name" value="PILUS ASSEMBLE PROTEIN"/>
    <property type="match status" value="1"/>
</dbReference>
<accession>A0ABY5USF0</accession>
<evidence type="ECO:0000313" key="9">
    <source>
        <dbReference type="Proteomes" id="UP001057860"/>
    </source>
</evidence>
<feature type="domain" description="Type II secretion system protein GspF" evidence="7">
    <location>
        <begin position="132"/>
        <end position="253"/>
    </location>
</feature>
<evidence type="ECO:0000259" key="7">
    <source>
        <dbReference type="Pfam" id="PF00482"/>
    </source>
</evidence>
<reference evidence="8" key="1">
    <citation type="submission" date="2022-08" db="EMBL/GenBank/DDBJ databases">
        <authorList>
            <person name="Bogun A."/>
            <person name="Kislichkina A."/>
            <person name="Solomentsev V."/>
            <person name="Skryabin Y."/>
            <person name="Sizova A."/>
            <person name="Platonov M."/>
            <person name="Dentovskaya S."/>
        </authorList>
    </citation>
    <scope>NUCLEOTIDE SEQUENCE</scope>
    <source>
        <strain evidence="8">SCPM-O-B-7604</strain>
    </source>
</reference>
<gene>
    <name evidence="8" type="ORF">N0H69_06250</name>
</gene>
<sequence>MIYYTIIFSGILLLLLTNLKWIKIKKSIINTKKTSIKKTEKKYFLILSYRKIYIEWMQYLHNIVKDKNKLHMFIPIAYAILIYTINFFTLKLNIAITFIFIFGSIIYLQITLSRKRHYSLFKKDFPEVLLMINMASSSGASINHILERCGQEVSGPLGNELILICRRLNLGESPETVFYDAYQRFNYPEFYFLTMIILLNIQQGGQLRELTSRLSQVISKNKTTEQKKSVLTAQTRMSVNIISAMPFVFSFLLYFIDSSSIESIWDHSTGRIIFYYIIISEAIGIFIIRKMLRKTL</sequence>
<dbReference type="GeneID" id="75139583"/>
<feature type="transmembrane region" description="Helical" evidence="6">
    <location>
        <begin position="70"/>
        <end position="88"/>
    </location>
</feature>
<comment type="subcellular location">
    <subcellularLocation>
        <location evidence="1">Cell membrane</location>
        <topology evidence="1">Multi-pass membrane protein</topology>
    </subcellularLocation>
</comment>
<dbReference type="EMBL" id="CP104006">
    <property type="protein sequence ID" value="UWM46423.1"/>
    <property type="molecule type" value="Genomic_DNA"/>
</dbReference>
<keyword evidence="9" id="KW-1185">Reference proteome</keyword>
<evidence type="ECO:0000256" key="3">
    <source>
        <dbReference type="ARBA" id="ARBA00022692"/>
    </source>
</evidence>
<feature type="transmembrane region" description="Helical" evidence="6">
    <location>
        <begin position="268"/>
        <end position="288"/>
    </location>
</feature>
<evidence type="ECO:0000256" key="4">
    <source>
        <dbReference type="ARBA" id="ARBA00022989"/>
    </source>
</evidence>
<proteinExistence type="predicted"/>
<feature type="transmembrane region" description="Helical" evidence="6">
    <location>
        <begin position="237"/>
        <end position="256"/>
    </location>
</feature>
<evidence type="ECO:0000256" key="6">
    <source>
        <dbReference type="SAM" id="Phobius"/>
    </source>
</evidence>
<keyword evidence="5 6" id="KW-0472">Membrane</keyword>
<evidence type="ECO:0000313" key="8">
    <source>
        <dbReference type="EMBL" id="UWM46423.1"/>
    </source>
</evidence>
<keyword evidence="4 6" id="KW-1133">Transmembrane helix</keyword>
<organism evidence="8 9">
    <name type="scientific">Yersinia alsatica</name>
    <dbReference type="NCBI Taxonomy" id="2890317"/>
    <lineage>
        <taxon>Bacteria</taxon>
        <taxon>Pseudomonadati</taxon>
        <taxon>Pseudomonadota</taxon>
        <taxon>Gammaproteobacteria</taxon>
        <taxon>Enterobacterales</taxon>
        <taxon>Yersiniaceae</taxon>
        <taxon>Yersinia</taxon>
    </lineage>
</organism>
<name>A0ABY5USF0_9GAMM</name>
<dbReference type="RefSeq" id="WP_050123378.1">
    <property type="nucleotide sequence ID" value="NZ_CP104006.1"/>
</dbReference>
<evidence type="ECO:0000256" key="1">
    <source>
        <dbReference type="ARBA" id="ARBA00004651"/>
    </source>
</evidence>
<keyword evidence="3 6" id="KW-0812">Transmembrane</keyword>
<dbReference type="InterPro" id="IPR018076">
    <property type="entry name" value="T2SS_GspF_dom"/>
</dbReference>
<evidence type="ECO:0000256" key="5">
    <source>
        <dbReference type="ARBA" id="ARBA00023136"/>
    </source>
</evidence>
<keyword evidence="2" id="KW-1003">Cell membrane</keyword>
<dbReference type="PANTHER" id="PTHR35007">
    <property type="entry name" value="INTEGRAL MEMBRANE PROTEIN-RELATED"/>
    <property type="match status" value="1"/>
</dbReference>
<feature type="transmembrane region" description="Helical" evidence="6">
    <location>
        <begin position="94"/>
        <end position="112"/>
    </location>
</feature>
<evidence type="ECO:0000256" key="2">
    <source>
        <dbReference type="ARBA" id="ARBA00022475"/>
    </source>
</evidence>
<dbReference type="Pfam" id="PF00482">
    <property type="entry name" value="T2SSF"/>
    <property type="match status" value="1"/>
</dbReference>
<feature type="transmembrane region" description="Helical" evidence="6">
    <location>
        <begin position="6"/>
        <end position="22"/>
    </location>
</feature>